<dbReference type="InterPro" id="IPR037066">
    <property type="entry name" value="Plug_dom_sf"/>
</dbReference>
<evidence type="ECO:0000256" key="2">
    <source>
        <dbReference type="ARBA" id="ARBA00022448"/>
    </source>
</evidence>
<keyword evidence="6 11" id="KW-0798">TonB box</keyword>
<evidence type="ECO:0000256" key="11">
    <source>
        <dbReference type="RuleBase" id="RU003357"/>
    </source>
</evidence>
<dbReference type="Pfam" id="PF07715">
    <property type="entry name" value="Plug"/>
    <property type="match status" value="1"/>
</dbReference>
<dbReference type="GO" id="GO:0044718">
    <property type="term" value="P:siderophore transmembrane transport"/>
    <property type="evidence" value="ECO:0007669"/>
    <property type="project" value="TreeGrafter"/>
</dbReference>
<keyword evidence="3 9" id="KW-1134">Transmembrane beta strand</keyword>
<dbReference type="NCBIfam" id="TIGR01785">
    <property type="entry name" value="TonB-hemin"/>
    <property type="match status" value="1"/>
</dbReference>
<dbReference type="InterPro" id="IPR039426">
    <property type="entry name" value="TonB-dep_rcpt-like"/>
</dbReference>
<dbReference type="RefSeq" id="WP_039611313.1">
    <property type="nucleotide sequence ID" value="NZ_JWIC01000009.1"/>
</dbReference>
<keyword evidence="2 9" id="KW-0813">Transport</keyword>
<evidence type="ECO:0000256" key="9">
    <source>
        <dbReference type="PROSITE-ProRule" id="PRU01360"/>
    </source>
</evidence>
<dbReference type="PROSITE" id="PS52016">
    <property type="entry name" value="TONB_DEPENDENT_REC_3"/>
    <property type="match status" value="1"/>
</dbReference>
<dbReference type="Gene3D" id="2.170.130.10">
    <property type="entry name" value="TonB-dependent receptor, plug domain"/>
    <property type="match status" value="1"/>
</dbReference>
<evidence type="ECO:0000256" key="3">
    <source>
        <dbReference type="ARBA" id="ARBA00022452"/>
    </source>
</evidence>
<comment type="subcellular location">
    <subcellularLocation>
        <location evidence="1 9">Cell outer membrane</location>
        <topology evidence="1 9">Multi-pass membrane protein</topology>
    </subcellularLocation>
</comment>
<evidence type="ECO:0000259" key="14">
    <source>
        <dbReference type="Pfam" id="PF07715"/>
    </source>
</evidence>
<evidence type="ECO:0000256" key="4">
    <source>
        <dbReference type="ARBA" id="ARBA00022692"/>
    </source>
</evidence>
<comment type="similarity">
    <text evidence="9 11">Belongs to the TonB-dependent receptor family.</text>
</comment>
<dbReference type="GO" id="GO:0015232">
    <property type="term" value="F:heme transmembrane transporter activity"/>
    <property type="evidence" value="ECO:0007669"/>
    <property type="project" value="InterPro"/>
</dbReference>
<evidence type="ECO:0000256" key="7">
    <source>
        <dbReference type="ARBA" id="ARBA00023136"/>
    </source>
</evidence>
<dbReference type="AlphaFoldDB" id="A0A0C1MEV9"/>
<sequence length="746" mass="83127">MKFTRSALSLGLLYALGTMEAFANAAKPNNIEDVIEVHGHKLSVINKDAAGSVTVLDSEAMARRQQAELTQILREIPGVELTGSAAPLAAQPSIRGLYGERIHISVDNVKRKIESDGGSNLASINSLGVDPSQLKQVQVLRGADSLTVGSGAIGGSIRLTTKDASDYLNGAYGFGSHVSATHQTNGDSNQLTGTLFALSEHMDTVVHLSTVRYSDVDVVGNTEQDSEAQAITEAAKLNTIKNDSERQNIALKNMWFIDNAHSVQSKIDWSKTRSNDQPYNLSARLGLMYPTLSKNFSNDYLEIASTYVYQPDNPYIDFDAQFVYSDKSYDDHTLGYIIRRGQQVDFSGSKYGNSKRYGARLANLFDLSASFDHQIAVEFNYDFEQFEQSEFDENQIRTSEYGESDAHNISLSVIDQVSLVDDDILITAGLRYDGYKRSSDVYTQYDDHDDDALSSELGVTLKVTDYFNFYIKYAEAFRAPSVQELYKKREWRCHIGGKFCYNEPQPDLKPEESENLEGGFGLFLDEMSWGGKFELKALYFDNSIKNFIDNVPFMYYLDAQGVKQPGAPGPKPANGVPVATHRDYSAKNIGKLVSRGWEVEMHYELGKLSGYLGYSAIDMDAYGVPNFFLGTIETDKQAYSEAPADKLNVHLQYALFENFDVGAQMLAYRTQTRLTEDYLERGYGTESYQVYNLTAKYQGTGSFSDLVVRMGVDNVTDERYVRAPAGEASDPSELGRNYKLTLSYTF</sequence>
<proteinExistence type="inferred from homology"/>
<dbReference type="Gene3D" id="2.40.170.20">
    <property type="entry name" value="TonB-dependent receptor, beta-barrel domain"/>
    <property type="match status" value="1"/>
</dbReference>
<dbReference type="GO" id="GO:0009279">
    <property type="term" value="C:cell outer membrane"/>
    <property type="evidence" value="ECO:0007669"/>
    <property type="project" value="UniProtKB-SubCell"/>
</dbReference>
<dbReference type="CDD" id="cd01347">
    <property type="entry name" value="ligand_gated_channel"/>
    <property type="match status" value="1"/>
</dbReference>
<gene>
    <name evidence="15" type="ORF">JF50_20900</name>
</gene>
<dbReference type="OrthoDB" id="9764669at2"/>
<keyword evidence="7 9" id="KW-0472">Membrane</keyword>
<evidence type="ECO:0000259" key="13">
    <source>
        <dbReference type="Pfam" id="PF00593"/>
    </source>
</evidence>
<dbReference type="PROSITE" id="PS01156">
    <property type="entry name" value="TONB_DEPENDENT_REC_2"/>
    <property type="match status" value="1"/>
</dbReference>
<dbReference type="GO" id="GO:0015344">
    <property type="term" value="F:siderophore uptake transmembrane transporter activity"/>
    <property type="evidence" value="ECO:0007669"/>
    <property type="project" value="TreeGrafter"/>
</dbReference>
<evidence type="ECO:0000256" key="12">
    <source>
        <dbReference type="SAM" id="SignalP"/>
    </source>
</evidence>
<name>A0A0C1MEV9_9GAMM</name>
<dbReference type="InterPro" id="IPR000531">
    <property type="entry name" value="Beta-barrel_TonB"/>
</dbReference>
<reference evidence="15 16" key="1">
    <citation type="submission" date="2014-12" db="EMBL/GenBank/DDBJ databases">
        <title>Draft Genome Sequence of Pseudoalteromonas luteoviolacea HI1.</title>
        <authorList>
            <person name="Asahina A.Y."/>
            <person name="Hadfield M.G."/>
        </authorList>
    </citation>
    <scope>NUCLEOTIDE SEQUENCE [LARGE SCALE GENOMIC DNA]</scope>
    <source>
        <strain evidence="15 16">HI1</strain>
    </source>
</reference>
<accession>A0A0C1MEV9</accession>
<feature type="chain" id="PRO_5002149319" evidence="12">
    <location>
        <begin position="24"/>
        <end position="746"/>
    </location>
</feature>
<evidence type="ECO:0000256" key="5">
    <source>
        <dbReference type="ARBA" id="ARBA00022729"/>
    </source>
</evidence>
<keyword evidence="8 9" id="KW-0998">Cell outer membrane</keyword>
<dbReference type="PANTHER" id="PTHR30069:SF50">
    <property type="entry name" value="TONB-DEPENDENT RECEPTOR HI_1217-RELATED"/>
    <property type="match status" value="1"/>
</dbReference>
<feature type="domain" description="TonB-dependent receptor plug" evidence="14">
    <location>
        <begin position="47"/>
        <end position="155"/>
    </location>
</feature>
<feature type="signal peptide" evidence="12">
    <location>
        <begin position="1"/>
        <end position="23"/>
    </location>
</feature>
<keyword evidence="5 12" id="KW-0732">Signal</keyword>
<evidence type="ECO:0000256" key="1">
    <source>
        <dbReference type="ARBA" id="ARBA00004571"/>
    </source>
</evidence>
<dbReference type="InterPro" id="IPR036942">
    <property type="entry name" value="Beta-barrel_TonB_sf"/>
</dbReference>
<organism evidence="15 16">
    <name type="scientific">Pseudoalteromonas luteoviolacea</name>
    <dbReference type="NCBI Taxonomy" id="43657"/>
    <lineage>
        <taxon>Bacteria</taxon>
        <taxon>Pseudomonadati</taxon>
        <taxon>Pseudomonadota</taxon>
        <taxon>Gammaproteobacteria</taxon>
        <taxon>Alteromonadales</taxon>
        <taxon>Pseudoalteromonadaceae</taxon>
        <taxon>Pseudoalteromonas</taxon>
    </lineage>
</organism>
<dbReference type="InterPro" id="IPR010917">
    <property type="entry name" value="TonB_rcpt_CS"/>
</dbReference>
<evidence type="ECO:0000313" key="16">
    <source>
        <dbReference type="Proteomes" id="UP000031327"/>
    </source>
</evidence>
<dbReference type="PANTHER" id="PTHR30069">
    <property type="entry name" value="TONB-DEPENDENT OUTER MEMBRANE RECEPTOR"/>
    <property type="match status" value="1"/>
</dbReference>
<evidence type="ECO:0000256" key="8">
    <source>
        <dbReference type="ARBA" id="ARBA00023237"/>
    </source>
</evidence>
<dbReference type="EMBL" id="JWIC01000009">
    <property type="protein sequence ID" value="KID55324.1"/>
    <property type="molecule type" value="Genomic_DNA"/>
</dbReference>
<evidence type="ECO:0000256" key="6">
    <source>
        <dbReference type="ARBA" id="ARBA00023077"/>
    </source>
</evidence>
<feature type="short sequence motif" description="TonB C-terminal box" evidence="10">
    <location>
        <begin position="729"/>
        <end position="746"/>
    </location>
</feature>
<evidence type="ECO:0000256" key="10">
    <source>
        <dbReference type="PROSITE-ProRule" id="PRU10144"/>
    </source>
</evidence>
<evidence type="ECO:0000313" key="15">
    <source>
        <dbReference type="EMBL" id="KID55324.1"/>
    </source>
</evidence>
<dbReference type="Proteomes" id="UP000031327">
    <property type="component" value="Unassembled WGS sequence"/>
</dbReference>
<keyword evidence="4 9" id="KW-0812">Transmembrane</keyword>
<dbReference type="InterPro" id="IPR012910">
    <property type="entry name" value="Plug_dom"/>
</dbReference>
<dbReference type="SUPFAM" id="SSF56935">
    <property type="entry name" value="Porins"/>
    <property type="match status" value="1"/>
</dbReference>
<comment type="caution">
    <text evidence="15">The sequence shown here is derived from an EMBL/GenBank/DDBJ whole genome shotgun (WGS) entry which is preliminary data.</text>
</comment>
<keyword evidence="15" id="KW-0675">Receptor</keyword>
<feature type="domain" description="TonB-dependent receptor-like beta-barrel" evidence="13">
    <location>
        <begin position="281"/>
        <end position="715"/>
    </location>
</feature>
<protein>
    <submittedName>
        <fullName evidence="15">TonB-dependent receptor</fullName>
    </submittedName>
</protein>
<dbReference type="InterPro" id="IPR011276">
    <property type="entry name" value="TonB_haem/Hb_rcpt"/>
</dbReference>
<dbReference type="Pfam" id="PF00593">
    <property type="entry name" value="TonB_dep_Rec_b-barrel"/>
    <property type="match status" value="1"/>
</dbReference>